<accession>A0A6S7BMX0</accession>
<evidence type="ECO:0000313" key="1">
    <source>
        <dbReference type="EMBL" id="CAB3790714.1"/>
    </source>
</evidence>
<evidence type="ECO:0000313" key="2">
    <source>
        <dbReference type="Proteomes" id="UP000494365"/>
    </source>
</evidence>
<dbReference type="Proteomes" id="UP000494365">
    <property type="component" value="Unassembled WGS sequence"/>
</dbReference>
<proteinExistence type="predicted"/>
<dbReference type="EMBL" id="CADIKK010000013">
    <property type="protein sequence ID" value="CAB3790714.1"/>
    <property type="molecule type" value="Genomic_DNA"/>
</dbReference>
<protein>
    <submittedName>
        <fullName evidence="1">Uncharacterized protein</fullName>
    </submittedName>
</protein>
<organism evidence="1 2">
    <name type="scientific">Paraburkholderia ultramafica</name>
    <dbReference type="NCBI Taxonomy" id="1544867"/>
    <lineage>
        <taxon>Bacteria</taxon>
        <taxon>Pseudomonadati</taxon>
        <taxon>Pseudomonadota</taxon>
        <taxon>Betaproteobacteria</taxon>
        <taxon>Burkholderiales</taxon>
        <taxon>Burkholderiaceae</taxon>
        <taxon>Paraburkholderia</taxon>
    </lineage>
</organism>
<reference evidence="1 2" key="1">
    <citation type="submission" date="2020-04" db="EMBL/GenBank/DDBJ databases">
        <authorList>
            <person name="De Canck E."/>
        </authorList>
    </citation>
    <scope>NUCLEOTIDE SEQUENCE [LARGE SCALE GENOMIC DNA]</scope>
    <source>
        <strain evidence="1 2">LMG 28614</strain>
    </source>
</reference>
<dbReference type="AlphaFoldDB" id="A0A6S7BMX0"/>
<dbReference type="RefSeq" id="WP_175150398.1">
    <property type="nucleotide sequence ID" value="NZ_CADIKK010000013.1"/>
</dbReference>
<name>A0A6S7BMX0_9BURK</name>
<keyword evidence="2" id="KW-1185">Reference proteome</keyword>
<gene>
    <name evidence="1" type="ORF">LMG28614_03129</name>
</gene>
<sequence>MTIHKGKTGIIHGVEVKARNRTQEPTVKITTTIAEGRKAVLRAAQSVYEQHDAVIQALAKR</sequence>